<feature type="region of interest" description="Disordered" evidence="9">
    <location>
        <begin position="72"/>
        <end position="128"/>
    </location>
</feature>
<feature type="compositionally biased region" description="Low complexity" evidence="9">
    <location>
        <begin position="74"/>
        <end position="103"/>
    </location>
</feature>
<evidence type="ECO:0000313" key="12">
    <source>
        <dbReference type="Proteomes" id="UP000019132"/>
    </source>
</evidence>
<organism evidence="11 12">
    <name type="scientific">Globisporangium ultimum (strain ATCC 200006 / CBS 805.95 / DAOM BR144)</name>
    <name type="common">Pythium ultimum</name>
    <dbReference type="NCBI Taxonomy" id="431595"/>
    <lineage>
        <taxon>Eukaryota</taxon>
        <taxon>Sar</taxon>
        <taxon>Stramenopiles</taxon>
        <taxon>Oomycota</taxon>
        <taxon>Peronosporomycetes</taxon>
        <taxon>Pythiales</taxon>
        <taxon>Pythiaceae</taxon>
        <taxon>Globisporangium</taxon>
    </lineage>
</organism>
<dbReference type="EnsemblProtists" id="PYU1_T001034">
    <property type="protein sequence ID" value="PYU1_T001034"/>
    <property type="gene ID" value="PYU1_G001034"/>
</dbReference>
<evidence type="ECO:0000256" key="3">
    <source>
        <dbReference type="ARBA" id="ARBA00022771"/>
    </source>
</evidence>
<evidence type="ECO:0000259" key="10">
    <source>
        <dbReference type="PROSITE" id="PS50808"/>
    </source>
</evidence>
<keyword evidence="3 8" id="KW-0863">Zinc-finger</keyword>
<dbReference type="eggNOG" id="ENOG502QRSI">
    <property type="taxonomic scope" value="Eukaryota"/>
</dbReference>
<dbReference type="Pfam" id="PF04937">
    <property type="entry name" value="DUF659"/>
    <property type="match status" value="1"/>
</dbReference>
<dbReference type="SUPFAM" id="SSF53098">
    <property type="entry name" value="Ribonuclease H-like"/>
    <property type="match status" value="1"/>
</dbReference>
<keyword evidence="2" id="KW-0479">Metal-binding</keyword>
<evidence type="ECO:0000256" key="1">
    <source>
        <dbReference type="ARBA" id="ARBA00004123"/>
    </source>
</evidence>
<dbReference type="GO" id="GO:0008270">
    <property type="term" value="F:zinc ion binding"/>
    <property type="evidence" value="ECO:0007669"/>
    <property type="project" value="UniProtKB-KW"/>
</dbReference>
<dbReference type="OMA" id="HPAMYTA"/>
<evidence type="ECO:0000313" key="11">
    <source>
        <dbReference type="EnsemblProtists" id="PYU1_T001034"/>
    </source>
</evidence>
<keyword evidence="6" id="KW-0804">Transcription</keyword>
<feature type="domain" description="BED-type" evidence="10">
    <location>
        <begin position="3"/>
        <end position="52"/>
    </location>
</feature>
<reference evidence="11" key="3">
    <citation type="submission" date="2015-02" db="UniProtKB">
        <authorList>
            <consortium name="EnsemblProtists"/>
        </authorList>
    </citation>
    <scope>IDENTIFICATION</scope>
    <source>
        <strain evidence="11">DAOM BR144</strain>
    </source>
</reference>
<dbReference type="InterPro" id="IPR003656">
    <property type="entry name" value="Znf_BED"/>
</dbReference>
<proteinExistence type="predicted"/>
<dbReference type="PANTHER" id="PTHR46481">
    <property type="entry name" value="ZINC FINGER BED DOMAIN-CONTAINING PROTEIN 4"/>
    <property type="match status" value="1"/>
</dbReference>
<dbReference type="Proteomes" id="UP000019132">
    <property type="component" value="Unassembled WGS sequence"/>
</dbReference>
<keyword evidence="4" id="KW-0862">Zinc</keyword>
<dbReference type="PANTHER" id="PTHR46481:SF10">
    <property type="entry name" value="ZINC FINGER BED DOMAIN-CONTAINING PROTEIN 39"/>
    <property type="match status" value="1"/>
</dbReference>
<keyword evidence="12" id="KW-1185">Reference proteome</keyword>
<dbReference type="InterPro" id="IPR052035">
    <property type="entry name" value="ZnF_BED_domain_contain"/>
</dbReference>
<reference evidence="12" key="1">
    <citation type="journal article" date="2010" name="Genome Biol.">
        <title>Genome sequence of the necrotrophic plant pathogen Pythium ultimum reveals original pathogenicity mechanisms and effector repertoire.</title>
        <authorList>
            <person name="Levesque C.A."/>
            <person name="Brouwer H."/>
            <person name="Cano L."/>
            <person name="Hamilton J.P."/>
            <person name="Holt C."/>
            <person name="Huitema E."/>
            <person name="Raffaele S."/>
            <person name="Robideau G.P."/>
            <person name="Thines M."/>
            <person name="Win J."/>
            <person name="Zerillo M.M."/>
            <person name="Beakes G.W."/>
            <person name="Boore J.L."/>
            <person name="Busam D."/>
            <person name="Dumas B."/>
            <person name="Ferriera S."/>
            <person name="Fuerstenberg S.I."/>
            <person name="Gachon C.M."/>
            <person name="Gaulin E."/>
            <person name="Govers F."/>
            <person name="Grenville-Briggs L."/>
            <person name="Horner N."/>
            <person name="Hostetler J."/>
            <person name="Jiang R.H."/>
            <person name="Johnson J."/>
            <person name="Krajaejun T."/>
            <person name="Lin H."/>
            <person name="Meijer H.J."/>
            <person name="Moore B."/>
            <person name="Morris P."/>
            <person name="Phuntmart V."/>
            <person name="Puiu D."/>
            <person name="Shetty J."/>
            <person name="Stajich J.E."/>
            <person name="Tripathy S."/>
            <person name="Wawra S."/>
            <person name="van West P."/>
            <person name="Whitty B.R."/>
            <person name="Coutinho P.M."/>
            <person name="Henrissat B."/>
            <person name="Martin F."/>
            <person name="Thomas P.D."/>
            <person name="Tyler B.M."/>
            <person name="De Vries R.P."/>
            <person name="Kamoun S."/>
            <person name="Yandell M."/>
            <person name="Tisserat N."/>
            <person name="Buell C.R."/>
        </authorList>
    </citation>
    <scope>NUCLEOTIDE SEQUENCE</scope>
    <source>
        <strain evidence="12">DAOM:BR144</strain>
    </source>
</reference>
<evidence type="ECO:0000256" key="2">
    <source>
        <dbReference type="ARBA" id="ARBA00022723"/>
    </source>
</evidence>
<dbReference type="InterPro" id="IPR007021">
    <property type="entry name" value="DUF659"/>
</dbReference>
<sequence>MPRPASSLWLHFRKDAANKRAICKYCHHNMCGLVTRMRAHLARKCPDCPAHVKNEMFDVDLKCKMDHLATASGVSPPSLSQQQQAQQQQLNPQQVSQQGTQQHNGGGGSGAVKKPRRARLPSTTSVAMDDSKHDLDSYVAKAVFGAALPVSAVEHPAFVKMVKRLNPNYELPSAFALATTALDLEFTEVQLKLRAEMLDASVVCVGVESWATHMNRSVVSCTINTPNPGVFALETTGELPHTPDVLAEKVESMMAQVGTGKIAVVVMDTSPAMKQAGLVLSAKYPDITFLPSCAHAMNSMMAEMLSLTPIANTLDACKQIARFFAHNHIARAAFARVGEQMQALEASYPLVEPPDDAGPAALLECLFSVERNRHSFDILLAENGALNALDPHVKEQVISLAFWEEISTYTGLLEPFLDMLKTFDSDYPLLSTFYHRFTLLWGHLEKYGALATKLQQILSDHWQAIRHPAMYTAYLLDPRFSPSSLPAEATSEVLTYLKRSTDANAFSNIVSELTRFTGRAGMFADDAIWESAQKCSPIHWWKGFIGSSCPNLQAVALRTLCFPATSGLPKSKRDMYERIVSMNAKYMNEEQASKAALVYLNANYPSPGVEDGVANETIV</sequence>
<reference evidence="12" key="2">
    <citation type="submission" date="2010-04" db="EMBL/GenBank/DDBJ databases">
        <authorList>
            <person name="Buell R."/>
            <person name="Hamilton J."/>
            <person name="Hostetler J."/>
        </authorList>
    </citation>
    <scope>NUCLEOTIDE SEQUENCE [LARGE SCALE GENOMIC DNA]</scope>
    <source>
        <strain evidence="12">DAOM:BR144</strain>
    </source>
</reference>
<dbReference type="PROSITE" id="PS50808">
    <property type="entry name" value="ZF_BED"/>
    <property type="match status" value="1"/>
</dbReference>
<comment type="subcellular location">
    <subcellularLocation>
        <location evidence="1">Nucleus</location>
    </subcellularLocation>
</comment>
<keyword evidence="7" id="KW-0539">Nucleus</keyword>
<evidence type="ECO:0000256" key="7">
    <source>
        <dbReference type="ARBA" id="ARBA00023242"/>
    </source>
</evidence>
<dbReference type="Pfam" id="PF02892">
    <property type="entry name" value="zf-BED"/>
    <property type="match status" value="1"/>
</dbReference>
<dbReference type="InterPro" id="IPR012337">
    <property type="entry name" value="RNaseH-like_sf"/>
</dbReference>
<dbReference type="VEuPathDB" id="FungiDB:PYU1_G001034"/>
<dbReference type="EMBL" id="GL376620">
    <property type="status" value="NOT_ANNOTATED_CDS"/>
    <property type="molecule type" value="Genomic_DNA"/>
</dbReference>
<evidence type="ECO:0000256" key="5">
    <source>
        <dbReference type="ARBA" id="ARBA00023015"/>
    </source>
</evidence>
<dbReference type="InParanoid" id="K3W7U3"/>
<evidence type="ECO:0000256" key="9">
    <source>
        <dbReference type="SAM" id="MobiDB-lite"/>
    </source>
</evidence>
<keyword evidence="5" id="KW-0805">Transcription regulation</keyword>
<name>K3W7U3_GLOUD</name>
<evidence type="ECO:0000256" key="6">
    <source>
        <dbReference type="ARBA" id="ARBA00023163"/>
    </source>
</evidence>
<evidence type="ECO:0000256" key="4">
    <source>
        <dbReference type="ARBA" id="ARBA00022833"/>
    </source>
</evidence>
<dbReference type="GO" id="GO:0005634">
    <property type="term" value="C:nucleus"/>
    <property type="evidence" value="ECO:0007669"/>
    <property type="project" value="UniProtKB-SubCell"/>
</dbReference>
<dbReference type="GO" id="GO:0003677">
    <property type="term" value="F:DNA binding"/>
    <property type="evidence" value="ECO:0007669"/>
    <property type="project" value="InterPro"/>
</dbReference>
<dbReference type="AlphaFoldDB" id="K3W7U3"/>
<accession>K3W7U3</accession>
<protein>
    <recommendedName>
        <fullName evidence="10">BED-type domain-containing protein</fullName>
    </recommendedName>
</protein>
<evidence type="ECO:0000256" key="8">
    <source>
        <dbReference type="PROSITE-ProRule" id="PRU00027"/>
    </source>
</evidence>
<dbReference type="HOGENOM" id="CLU_014868_0_0_1"/>